<feature type="compositionally biased region" description="Low complexity" evidence="1">
    <location>
        <begin position="79"/>
        <end position="90"/>
    </location>
</feature>
<comment type="caution">
    <text evidence="2">The sequence shown here is derived from an EMBL/GenBank/DDBJ whole genome shotgun (WGS) entry which is preliminary data.</text>
</comment>
<evidence type="ECO:0000256" key="1">
    <source>
        <dbReference type="SAM" id="MobiDB-lite"/>
    </source>
</evidence>
<evidence type="ECO:0000313" key="3">
    <source>
        <dbReference type="Proteomes" id="UP000664859"/>
    </source>
</evidence>
<reference evidence="2" key="1">
    <citation type="submission" date="2021-02" db="EMBL/GenBank/DDBJ databases">
        <title>First Annotated Genome of the Yellow-green Alga Tribonema minus.</title>
        <authorList>
            <person name="Mahan K.M."/>
        </authorList>
    </citation>
    <scope>NUCLEOTIDE SEQUENCE</scope>
    <source>
        <strain evidence="2">UTEX B ZZ1240</strain>
    </source>
</reference>
<feature type="region of interest" description="Disordered" evidence="1">
    <location>
        <begin position="1"/>
        <end position="98"/>
    </location>
</feature>
<sequence>MAMRRQGFGIRDNAKDKENGAGPAAVSATDKYTIAFGKKIPIRRAGTKPPLGAQDAAGDIGHPPVGRRSHIPDARTERQAAPPQQQQHARPTPDDKCAAIERQLRQRNDRVADLEAQLAELRAAQAAAVHGSGSGASTDLQMATPSAAAAAGAAAAAAADAAELRALARRLARSPEPSGEQSVGGAAAGVSAEATAAAAAQASDVDAQLARMAESVARTAESTAAQLARVATAVAVLRAMPNDCCGGSRDDRVA</sequence>
<dbReference type="EMBL" id="JAFCMP010000268">
    <property type="protein sequence ID" value="KAG5182157.1"/>
    <property type="molecule type" value="Genomic_DNA"/>
</dbReference>
<keyword evidence="3" id="KW-1185">Reference proteome</keyword>
<name>A0A836CDW7_9STRA</name>
<gene>
    <name evidence="2" type="ORF">JKP88DRAFT_263407</name>
</gene>
<evidence type="ECO:0000313" key="2">
    <source>
        <dbReference type="EMBL" id="KAG5182157.1"/>
    </source>
</evidence>
<dbReference type="Proteomes" id="UP000664859">
    <property type="component" value="Unassembled WGS sequence"/>
</dbReference>
<protein>
    <submittedName>
        <fullName evidence="2">Uncharacterized protein</fullName>
    </submittedName>
</protein>
<proteinExistence type="predicted"/>
<dbReference type="AlphaFoldDB" id="A0A836CDW7"/>
<organism evidence="2 3">
    <name type="scientific">Tribonema minus</name>
    <dbReference type="NCBI Taxonomy" id="303371"/>
    <lineage>
        <taxon>Eukaryota</taxon>
        <taxon>Sar</taxon>
        <taxon>Stramenopiles</taxon>
        <taxon>Ochrophyta</taxon>
        <taxon>PX clade</taxon>
        <taxon>Xanthophyceae</taxon>
        <taxon>Tribonematales</taxon>
        <taxon>Tribonemataceae</taxon>
        <taxon>Tribonema</taxon>
    </lineage>
</organism>
<accession>A0A836CDW7</accession>